<dbReference type="Proteomes" id="UP000199006">
    <property type="component" value="Unassembled WGS sequence"/>
</dbReference>
<organism evidence="1 2">
    <name type="scientific">Halanaerobium salsuginis</name>
    <dbReference type="NCBI Taxonomy" id="29563"/>
    <lineage>
        <taxon>Bacteria</taxon>
        <taxon>Bacillati</taxon>
        <taxon>Bacillota</taxon>
        <taxon>Clostridia</taxon>
        <taxon>Halanaerobiales</taxon>
        <taxon>Halanaerobiaceae</taxon>
        <taxon>Halanaerobium</taxon>
    </lineage>
</organism>
<keyword evidence="2" id="KW-1185">Reference proteome</keyword>
<dbReference type="RefSeq" id="WP_089862039.1">
    <property type="nucleotide sequence ID" value="NZ_FOTI01000030.1"/>
</dbReference>
<evidence type="ECO:0000313" key="1">
    <source>
        <dbReference type="EMBL" id="SFL76375.1"/>
    </source>
</evidence>
<reference evidence="1 2" key="1">
    <citation type="submission" date="2016-10" db="EMBL/GenBank/DDBJ databases">
        <authorList>
            <person name="de Groot N.N."/>
        </authorList>
    </citation>
    <scope>NUCLEOTIDE SEQUENCE [LARGE SCALE GENOMIC DNA]</scope>
    <source>
        <strain evidence="1 2">ATCC 51327</strain>
    </source>
</reference>
<name>A0A1I4KC46_9FIRM</name>
<accession>A0A1I4KC46</accession>
<gene>
    <name evidence="1" type="ORF">SAMN02983006_01965</name>
</gene>
<dbReference type="AlphaFoldDB" id="A0A1I4KC46"/>
<evidence type="ECO:0000313" key="2">
    <source>
        <dbReference type="Proteomes" id="UP000199006"/>
    </source>
</evidence>
<protein>
    <recommendedName>
        <fullName evidence="3">Restriction endonuclease</fullName>
    </recommendedName>
</protein>
<proteinExistence type="predicted"/>
<dbReference type="EMBL" id="FOTI01000030">
    <property type="protein sequence ID" value="SFL76375.1"/>
    <property type="molecule type" value="Genomic_DNA"/>
</dbReference>
<dbReference type="OrthoDB" id="10013190at2"/>
<evidence type="ECO:0008006" key="3">
    <source>
        <dbReference type="Google" id="ProtNLM"/>
    </source>
</evidence>
<sequence length="149" mass="17611">MTIKDIFKNIRENNDNPRRFHMMIETLILKLFAKYLKDQGKEFKPYYRNPDTNNRYLEYDGYAVDGFDQIEGKTIIEIKSYTNRASLIHLVNNKNFFDRILNDSLEIKNILIITTLQLSDDYKEKILNRINSLELVKNVGSLTNVVKSK</sequence>